<dbReference type="GO" id="GO:0008168">
    <property type="term" value="F:methyltransferase activity"/>
    <property type="evidence" value="ECO:0007669"/>
    <property type="project" value="UniProtKB-KW"/>
</dbReference>
<dbReference type="InterPro" id="IPR044946">
    <property type="entry name" value="Restrct_endonuc_typeI_TRD_sf"/>
</dbReference>
<keyword evidence="9" id="KW-0175">Coiled coil</keyword>
<evidence type="ECO:0000256" key="6">
    <source>
        <dbReference type="ARBA" id="ARBA00022747"/>
    </source>
</evidence>
<keyword evidence="3 12" id="KW-0489">Methyltransferase</keyword>
<dbReference type="EC" id="2.1.1.72" evidence="2"/>
<evidence type="ECO:0000256" key="7">
    <source>
        <dbReference type="ARBA" id="ARBA00023125"/>
    </source>
</evidence>
<evidence type="ECO:0000313" key="12">
    <source>
        <dbReference type="EMBL" id="MEY8537356.1"/>
    </source>
</evidence>
<dbReference type="Proteomes" id="UP001565242">
    <property type="component" value="Unassembled WGS sequence"/>
</dbReference>
<dbReference type="PRINTS" id="PR00507">
    <property type="entry name" value="N12N6MTFRASE"/>
</dbReference>
<evidence type="ECO:0000256" key="1">
    <source>
        <dbReference type="ARBA" id="ARBA00010923"/>
    </source>
</evidence>
<evidence type="ECO:0000256" key="8">
    <source>
        <dbReference type="ARBA" id="ARBA00047942"/>
    </source>
</evidence>
<dbReference type="GO" id="GO:0032259">
    <property type="term" value="P:methylation"/>
    <property type="evidence" value="ECO:0007669"/>
    <property type="project" value="UniProtKB-KW"/>
</dbReference>
<reference evidence="12 13" key="1">
    <citation type="submission" date="2024-03" db="EMBL/GenBank/DDBJ databases">
        <title>Mouse gut bacterial collection (mGBC) of GemPharmatech.</title>
        <authorList>
            <person name="He Y."/>
            <person name="Dong L."/>
            <person name="Wu D."/>
            <person name="Gao X."/>
            <person name="Lin Z."/>
        </authorList>
    </citation>
    <scope>NUCLEOTIDE SEQUENCE [LARGE SCALE GENOMIC DNA]</scope>
    <source>
        <strain evidence="12 13">20-218</strain>
    </source>
</reference>
<dbReference type="SUPFAM" id="SSF53335">
    <property type="entry name" value="S-adenosyl-L-methionine-dependent methyltransferases"/>
    <property type="match status" value="1"/>
</dbReference>
<name>A0ABV4D6H7_9LACT</name>
<evidence type="ECO:0000256" key="2">
    <source>
        <dbReference type="ARBA" id="ARBA00011900"/>
    </source>
</evidence>
<feature type="coiled-coil region" evidence="9">
    <location>
        <begin position="724"/>
        <end position="751"/>
    </location>
</feature>
<dbReference type="Pfam" id="PF01420">
    <property type="entry name" value="Methylase_S"/>
    <property type="match status" value="1"/>
</dbReference>
<dbReference type="SUPFAM" id="SSF116734">
    <property type="entry name" value="DNA methylase specificity domain"/>
    <property type="match status" value="1"/>
</dbReference>
<evidence type="ECO:0000256" key="9">
    <source>
        <dbReference type="SAM" id="Coils"/>
    </source>
</evidence>
<protein>
    <recommendedName>
        <fullName evidence="2">site-specific DNA-methyltransferase (adenine-specific)</fullName>
        <ecNumber evidence="2">2.1.1.72</ecNumber>
    </recommendedName>
</protein>
<dbReference type="PANTHER" id="PTHR42933:SF1">
    <property type="entry name" value="SITE-SPECIFIC DNA-METHYLTRANSFERASE (ADENINE-SPECIFIC)"/>
    <property type="match status" value="1"/>
</dbReference>
<keyword evidence="4" id="KW-0808">Transferase</keyword>
<dbReference type="Pfam" id="PF02384">
    <property type="entry name" value="N6_Mtase"/>
    <property type="match status" value="1"/>
</dbReference>
<feature type="domain" description="DNA methylase adenine-specific" evidence="11">
    <location>
        <begin position="276"/>
        <end position="563"/>
    </location>
</feature>
<dbReference type="RefSeq" id="WP_369917787.1">
    <property type="nucleotide sequence ID" value="NZ_JBCLSQ010000004.1"/>
</dbReference>
<evidence type="ECO:0000256" key="5">
    <source>
        <dbReference type="ARBA" id="ARBA00022691"/>
    </source>
</evidence>
<comment type="similarity">
    <text evidence="1">Belongs to the type-I restriction system S methylase family.</text>
</comment>
<dbReference type="InterPro" id="IPR000055">
    <property type="entry name" value="Restrct_endonuc_typeI_TRD"/>
</dbReference>
<dbReference type="InterPro" id="IPR029063">
    <property type="entry name" value="SAM-dependent_MTases_sf"/>
</dbReference>
<keyword evidence="13" id="KW-1185">Reference proteome</keyword>
<evidence type="ECO:0000313" key="13">
    <source>
        <dbReference type="Proteomes" id="UP001565242"/>
    </source>
</evidence>
<gene>
    <name evidence="12" type="ORF">AALM99_02690</name>
</gene>
<sequence length="753" mass="86128">MGKKVQSSETITENIFRSFYGPDTFIEKSAIDKSYGFKSKNGTSFAGYPDFFLDLPDFAIIVEAKPLLHSRAEEEVKFYMTTNNIKKNMVGIAVSGRELSQIKVTYFFKKTDSDEIEKFNIKDKLLTLENIGKALSKRVSGETISDEQLVSILKSINEKFHDGGIKDTYRSLFFSGIMIALTNTNFRSIYLNIQEPTDQEIATTSVTILNAHYMNKSILQAVDTQLGLKVNNLSKEFSWRDQFSFIKNIDLPLLAYKQLISQIHNKIFIPYQYEEKQDILGKAYKIFLSRAGKIENKNIILTPDHIKELMVKLARLNVNDVVIDTCTGSGGFLMEAMETLYNLAKDDEDKLEEIRNRQLIGFEIDPVLFSLACSNMFLHGDGRSNMLFRNSLLNVSDNTIMNNKDDVLLEYIREKKPTKCIINPPYENKNPIKFTLQAIDYLENNGKLIIIMPSPTLTKNQGKDGTTGLTDLLLEKARLDYVIKMPLSIFREQGRTVNTSIFGFTKTPHNPTDEVLFYNLEDDGLVSVQHKGRIDKNNRWNDIENQIVDSINNSKEIQGISEKKKIYKEGVLNAAGYQNEDGSHHKLVKFKELFSSTKGELASTNEIDAGEYDFITASDEWKKYSSYTHDEEALVYAVSASGSLGKSQYVNGKFIASNLCLVLTPKNYDKYPINMKFYNWYFEAIRKKVVADLADGTSKLTINPGHLNEYFVEYFPIEEQNAFVNEYIVKYDELKKQVQRAEKDLKINLRNFM</sequence>
<dbReference type="PANTHER" id="PTHR42933">
    <property type="entry name" value="SLR6095 PROTEIN"/>
    <property type="match status" value="1"/>
</dbReference>
<comment type="caution">
    <text evidence="12">The sequence shown here is derived from an EMBL/GenBank/DDBJ whole genome shotgun (WGS) entry which is preliminary data.</text>
</comment>
<evidence type="ECO:0000256" key="3">
    <source>
        <dbReference type="ARBA" id="ARBA00022603"/>
    </source>
</evidence>
<keyword evidence="6" id="KW-0680">Restriction system</keyword>
<organism evidence="12 13">
    <name type="scientific">Lactococcus muris</name>
    <dbReference type="NCBI Taxonomy" id="2941330"/>
    <lineage>
        <taxon>Bacteria</taxon>
        <taxon>Bacillati</taxon>
        <taxon>Bacillota</taxon>
        <taxon>Bacilli</taxon>
        <taxon>Lactobacillales</taxon>
        <taxon>Streptococcaceae</taxon>
        <taxon>Lactococcus</taxon>
    </lineage>
</organism>
<accession>A0ABV4D6H7</accession>
<dbReference type="EMBL" id="JBCLSQ010000004">
    <property type="protein sequence ID" value="MEY8537356.1"/>
    <property type="molecule type" value="Genomic_DNA"/>
</dbReference>
<evidence type="ECO:0000259" key="11">
    <source>
        <dbReference type="Pfam" id="PF02384"/>
    </source>
</evidence>
<dbReference type="InterPro" id="IPR003356">
    <property type="entry name" value="DNA_methylase_A-5"/>
</dbReference>
<dbReference type="Gene3D" id="3.40.50.150">
    <property type="entry name" value="Vaccinia Virus protein VP39"/>
    <property type="match status" value="1"/>
</dbReference>
<dbReference type="InterPro" id="IPR051537">
    <property type="entry name" value="DNA_Adenine_Mtase"/>
</dbReference>
<evidence type="ECO:0000256" key="4">
    <source>
        <dbReference type="ARBA" id="ARBA00022679"/>
    </source>
</evidence>
<comment type="catalytic activity">
    <reaction evidence="8">
        <text>a 2'-deoxyadenosine in DNA + S-adenosyl-L-methionine = an N(6)-methyl-2'-deoxyadenosine in DNA + S-adenosyl-L-homocysteine + H(+)</text>
        <dbReference type="Rhea" id="RHEA:15197"/>
        <dbReference type="Rhea" id="RHEA-COMP:12418"/>
        <dbReference type="Rhea" id="RHEA-COMP:12419"/>
        <dbReference type="ChEBI" id="CHEBI:15378"/>
        <dbReference type="ChEBI" id="CHEBI:57856"/>
        <dbReference type="ChEBI" id="CHEBI:59789"/>
        <dbReference type="ChEBI" id="CHEBI:90615"/>
        <dbReference type="ChEBI" id="CHEBI:90616"/>
        <dbReference type="EC" id="2.1.1.72"/>
    </reaction>
</comment>
<keyword evidence="7" id="KW-0238">DNA-binding</keyword>
<evidence type="ECO:0000259" key="10">
    <source>
        <dbReference type="Pfam" id="PF01420"/>
    </source>
</evidence>
<dbReference type="Gene3D" id="3.90.220.20">
    <property type="entry name" value="DNA methylase specificity domains"/>
    <property type="match status" value="1"/>
</dbReference>
<proteinExistence type="inferred from homology"/>
<feature type="domain" description="Type I restriction modification DNA specificity" evidence="10">
    <location>
        <begin position="587"/>
        <end position="712"/>
    </location>
</feature>
<keyword evidence="5" id="KW-0949">S-adenosyl-L-methionine</keyword>